<evidence type="ECO:0000313" key="3">
    <source>
        <dbReference type="Proteomes" id="UP000278609"/>
    </source>
</evidence>
<protein>
    <submittedName>
        <fullName evidence="2">Uncharacterized protein</fullName>
    </submittedName>
</protein>
<evidence type="ECO:0000256" key="1">
    <source>
        <dbReference type="SAM" id="Phobius"/>
    </source>
</evidence>
<sequence>MSLIVFYPKALRQIQLHCNLLRRQRLMQMRMDEIHNTVRRFLIELLGVLFHCLFFVFRLQS</sequence>
<dbReference type="AlphaFoldDB" id="A0A3P1XF03"/>
<keyword evidence="1" id="KW-0472">Membrane</keyword>
<dbReference type="EMBL" id="RQYS01000109">
    <property type="protein sequence ID" value="RRD56467.1"/>
    <property type="molecule type" value="Genomic_DNA"/>
</dbReference>
<gene>
    <name evidence="2" type="ORF">EII40_13720</name>
</gene>
<reference evidence="2 3" key="1">
    <citation type="submission" date="2018-11" db="EMBL/GenBank/DDBJ databases">
        <title>Genomes From Bacteria Associated with the Canine Oral Cavity: a Test Case for Automated Genome-Based Taxonomic Assignment.</title>
        <authorList>
            <person name="Coil D.A."/>
            <person name="Jospin G."/>
            <person name="Darling A.E."/>
            <person name="Wallis C."/>
            <person name="Davis I.J."/>
            <person name="Harris S."/>
            <person name="Eisen J.A."/>
            <person name="Holcombe L.J."/>
            <person name="O'Flynn C."/>
        </authorList>
    </citation>
    <scope>NUCLEOTIDE SEQUENCE [LARGE SCALE GENOMIC DNA]</scope>
    <source>
        <strain evidence="2 3">OH2617_COT-023</strain>
    </source>
</reference>
<name>A0A3P1XF03_TANFO</name>
<keyword evidence="1" id="KW-0812">Transmembrane</keyword>
<proteinExistence type="predicted"/>
<evidence type="ECO:0000313" key="2">
    <source>
        <dbReference type="EMBL" id="RRD56467.1"/>
    </source>
</evidence>
<keyword evidence="1" id="KW-1133">Transmembrane helix</keyword>
<accession>A0A3P1XF03</accession>
<dbReference type="Proteomes" id="UP000278609">
    <property type="component" value="Unassembled WGS sequence"/>
</dbReference>
<organism evidence="2 3">
    <name type="scientific">Tannerella forsythia</name>
    <name type="common">Bacteroides forsythus</name>
    <dbReference type="NCBI Taxonomy" id="28112"/>
    <lineage>
        <taxon>Bacteria</taxon>
        <taxon>Pseudomonadati</taxon>
        <taxon>Bacteroidota</taxon>
        <taxon>Bacteroidia</taxon>
        <taxon>Bacteroidales</taxon>
        <taxon>Tannerellaceae</taxon>
        <taxon>Tannerella</taxon>
    </lineage>
</organism>
<comment type="caution">
    <text evidence="2">The sequence shown here is derived from an EMBL/GenBank/DDBJ whole genome shotgun (WGS) entry which is preliminary data.</text>
</comment>
<feature type="transmembrane region" description="Helical" evidence="1">
    <location>
        <begin position="37"/>
        <end position="57"/>
    </location>
</feature>